<reference evidence="2 3" key="1">
    <citation type="submission" date="2019-07" db="EMBL/GenBank/DDBJ databases">
        <title>Lentzea xizangensis sp. nov., isolated from Qinghai-Tibetan Plateau Soils.</title>
        <authorList>
            <person name="Huang J."/>
        </authorList>
    </citation>
    <scope>NUCLEOTIDE SEQUENCE [LARGE SCALE GENOMIC DNA]</scope>
    <source>
        <strain evidence="2 3">FXJ1.1311</strain>
    </source>
</reference>
<dbReference type="Proteomes" id="UP000316639">
    <property type="component" value="Unassembled WGS sequence"/>
</dbReference>
<proteinExistence type="predicted"/>
<dbReference type="OrthoDB" id="5196170at2"/>
<comment type="caution">
    <text evidence="2">The sequence shown here is derived from an EMBL/GenBank/DDBJ whole genome shotgun (WGS) entry which is preliminary data.</text>
</comment>
<accession>A0A563F2C5</accession>
<sequence>MTDSLVLTFAEVELLLRIRQPELTSLRDVLGLPETNDVTAAAGLASLMARGLCTHTAGKVVPSKEVVAIVAGLSTADRATRVLGWVGEQMIRATLLTGPEIHIGLFAAELGQFDVAPLDRTVPLADQIGRFLDSCLGSAAGTALVQTVTAAGKVSIAVATDSSGTWFQSDSERDPDTASPSTRDDVVARVAELVAGEAAGAR</sequence>
<evidence type="ECO:0000256" key="1">
    <source>
        <dbReference type="SAM" id="MobiDB-lite"/>
    </source>
</evidence>
<dbReference type="AlphaFoldDB" id="A0A563F2C5"/>
<dbReference type="EMBL" id="VOBR01000001">
    <property type="protein sequence ID" value="TWP54063.1"/>
    <property type="molecule type" value="Genomic_DNA"/>
</dbReference>
<dbReference type="RefSeq" id="WP_146348846.1">
    <property type="nucleotide sequence ID" value="NZ_VOBR01000001.1"/>
</dbReference>
<keyword evidence="3" id="KW-1185">Reference proteome</keyword>
<gene>
    <name evidence="2" type="ORF">FKR81_00380</name>
</gene>
<evidence type="ECO:0000313" key="2">
    <source>
        <dbReference type="EMBL" id="TWP54063.1"/>
    </source>
</evidence>
<protein>
    <submittedName>
        <fullName evidence="2">Uncharacterized protein</fullName>
    </submittedName>
</protein>
<evidence type="ECO:0000313" key="3">
    <source>
        <dbReference type="Proteomes" id="UP000316639"/>
    </source>
</evidence>
<organism evidence="2 3">
    <name type="scientific">Lentzea tibetensis</name>
    <dbReference type="NCBI Taxonomy" id="2591470"/>
    <lineage>
        <taxon>Bacteria</taxon>
        <taxon>Bacillati</taxon>
        <taxon>Actinomycetota</taxon>
        <taxon>Actinomycetes</taxon>
        <taxon>Pseudonocardiales</taxon>
        <taxon>Pseudonocardiaceae</taxon>
        <taxon>Lentzea</taxon>
    </lineage>
</organism>
<feature type="region of interest" description="Disordered" evidence="1">
    <location>
        <begin position="165"/>
        <end position="184"/>
    </location>
</feature>
<name>A0A563F2C5_9PSEU</name>
<feature type="compositionally biased region" description="Basic and acidic residues" evidence="1">
    <location>
        <begin position="170"/>
        <end position="184"/>
    </location>
</feature>